<dbReference type="PANTHER" id="PTHR11601">
    <property type="entry name" value="CYSTEINE DESULFURYLASE FAMILY MEMBER"/>
    <property type="match status" value="1"/>
</dbReference>
<evidence type="ECO:0000256" key="7">
    <source>
        <dbReference type="ARBA" id="ARBA00023004"/>
    </source>
</evidence>
<dbReference type="Proteomes" id="UP000178240">
    <property type="component" value="Unassembled WGS sequence"/>
</dbReference>
<evidence type="ECO:0000313" key="12">
    <source>
        <dbReference type="EMBL" id="OGY45458.1"/>
    </source>
</evidence>
<dbReference type="PIRSF" id="PIRSF005572">
    <property type="entry name" value="NifS"/>
    <property type="match status" value="1"/>
</dbReference>
<dbReference type="GO" id="GO:0031071">
    <property type="term" value="F:cysteine desulfurase activity"/>
    <property type="evidence" value="ECO:0007669"/>
    <property type="project" value="UniProtKB-EC"/>
</dbReference>
<dbReference type="Pfam" id="PF00266">
    <property type="entry name" value="Aminotran_5"/>
    <property type="match status" value="1"/>
</dbReference>
<evidence type="ECO:0000313" key="13">
    <source>
        <dbReference type="Proteomes" id="UP000178240"/>
    </source>
</evidence>
<dbReference type="PANTHER" id="PTHR11601:SF34">
    <property type="entry name" value="CYSTEINE DESULFURASE"/>
    <property type="match status" value="1"/>
</dbReference>
<dbReference type="EMBL" id="MHIE01000019">
    <property type="protein sequence ID" value="OGY45458.1"/>
    <property type="molecule type" value="Genomic_DNA"/>
</dbReference>
<dbReference type="InterPro" id="IPR020578">
    <property type="entry name" value="Aminotrans_V_PyrdxlP_BS"/>
</dbReference>
<dbReference type="Gene3D" id="3.90.1150.10">
    <property type="entry name" value="Aspartate Aminotransferase, domain 1"/>
    <property type="match status" value="1"/>
</dbReference>
<dbReference type="SUPFAM" id="SSF53383">
    <property type="entry name" value="PLP-dependent transferases"/>
    <property type="match status" value="1"/>
</dbReference>
<evidence type="ECO:0000259" key="11">
    <source>
        <dbReference type="Pfam" id="PF00266"/>
    </source>
</evidence>
<keyword evidence="4" id="KW-0808">Transferase</keyword>
<evidence type="ECO:0000256" key="1">
    <source>
        <dbReference type="ARBA" id="ARBA00001933"/>
    </source>
</evidence>
<keyword evidence="8" id="KW-0411">Iron-sulfur</keyword>
<evidence type="ECO:0000256" key="2">
    <source>
        <dbReference type="ARBA" id="ARBA00006490"/>
    </source>
</evidence>
<dbReference type="GO" id="GO:0046872">
    <property type="term" value="F:metal ion binding"/>
    <property type="evidence" value="ECO:0007669"/>
    <property type="project" value="UniProtKB-KW"/>
</dbReference>
<comment type="catalytic activity">
    <reaction evidence="9">
        <text>(sulfur carrier)-H + L-cysteine = (sulfur carrier)-SH + L-alanine</text>
        <dbReference type="Rhea" id="RHEA:43892"/>
        <dbReference type="Rhea" id="RHEA-COMP:14737"/>
        <dbReference type="Rhea" id="RHEA-COMP:14739"/>
        <dbReference type="ChEBI" id="CHEBI:29917"/>
        <dbReference type="ChEBI" id="CHEBI:35235"/>
        <dbReference type="ChEBI" id="CHEBI:57972"/>
        <dbReference type="ChEBI" id="CHEBI:64428"/>
        <dbReference type="EC" id="2.8.1.7"/>
    </reaction>
</comment>
<dbReference type="InterPro" id="IPR015421">
    <property type="entry name" value="PyrdxlP-dep_Trfase_major"/>
</dbReference>
<dbReference type="STRING" id="1797535.A2744_02105"/>
<dbReference type="AlphaFoldDB" id="A0A1G1XZK4"/>
<dbReference type="Gene3D" id="3.40.640.10">
    <property type="entry name" value="Type I PLP-dependent aspartate aminotransferase-like (Major domain)"/>
    <property type="match status" value="1"/>
</dbReference>
<feature type="domain" description="Aminotransferase class V" evidence="11">
    <location>
        <begin position="14"/>
        <end position="384"/>
    </location>
</feature>
<dbReference type="GO" id="GO:0051536">
    <property type="term" value="F:iron-sulfur cluster binding"/>
    <property type="evidence" value="ECO:0007669"/>
    <property type="project" value="UniProtKB-KW"/>
</dbReference>
<evidence type="ECO:0000256" key="5">
    <source>
        <dbReference type="ARBA" id="ARBA00022723"/>
    </source>
</evidence>
<dbReference type="EC" id="2.8.1.7" evidence="3"/>
<evidence type="ECO:0000256" key="3">
    <source>
        <dbReference type="ARBA" id="ARBA00012239"/>
    </source>
</evidence>
<dbReference type="InterPro" id="IPR000192">
    <property type="entry name" value="Aminotrans_V_dom"/>
</dbReference>
<keyword evidence="6" id="KW-0663">Pyridoxal phosphate</keyword>
<comment type="caution">
    <text evidence="12">The sequence shown here is derived from an EMBL/GenBank/DDBJ whole genome shotgun (WGS) entry which is preliminary data.</text>
</comment>
<comment type="cofactor">
    <cofactor evidence="1 10">
        <name>pyridoxal 5'-phosphate</name>
        <dbReference type="ChEBI" id="CHEBI:597326"/>
    </cofactor>
</comment>
<organism evidence="12 13">
    <name type="scientific">Candidatus Buchananbacteria bacterium RIFCSPHIGHO2_01_FULL_44_11</name>
    <dbReference type="NCBI Taxonomy" id="1797535"/>
    <lineage>
        <taxon>Bacteria</taxon>
        <taxon>Candidatus Buchananiibacteriota</taxon>
    </lineage>
</organism>
<dbReference type="InterPro" id="IPR016454">
    <property type="entry name" value="Cysteine_dSase"/>
</dbReference>
<dbReference type="PROSITE" id="PS00595">
    <property type="entry name" value="AA_TRANSFER_CLASS_5"/>
    <property type="match status" value="1"/>
</dbReference>
<sequence length="398" mass="43042">MVSAKNLKNKRRRIYFDHAAATPVDPSVQATMAPYFSEIFGNASSVHWSGRQALQAVDQARAMVARFLRCQPHEIIFTAGGTESDNIVIQGLARPGEHIITSKIEHPAILESCGAVAKRGVAITSLDVDRNGLINIAGLKQAIKKNTRLISIMYVNNEIGTIQPIAEIGRLVKAVNSQRKKENLPLIYFHTDAVQAALYCPISVVALGVDLLSLSAHKIYGPKGIGVLYCRNNTPIMPIQFGGSHEFSLRPGSLNVPGIVGLGRAIELLLNKKKVTAEAKRIKKLRDELIAGVRYCIPRAKINGDLKKRVVANAHFSFAGVDSENLLLLLDQAGIDASAGSACAAGSLQSSHVLAALGQNQLAPTGNLRITLGKFNTQEEVRYFLTALVGVIKKLNKY</sequence>
<proteinExistence type="inferred from homology"/>
<keyword evidence="5" id="KW-0479">Metal-binding</keyword>
<gene>
    <name evidence="12" type="ORF">A2744_02105</name>
</gene>
<evidence type="ECO:0000256" key="8">
    <source>
        <dbReference type="ARBA" id="ARBA00023014"/>
    </source>
</evidence>
<accession>A0A1G1XZK4</accession>
<reference evidence="12 13" key="1">
    <citation type="journal article" date="2016" name="Nat. Commun.">
        <title>Thousands of microbial genomes shed light on interconnected biogeochemical processes in an aquifer system.</title>
        <authorList>
            <person name="Anantharaman K."/>
            <person name="Brown C.T."/>
            <person name="Hug L.A."/>
            <person name="Sharon I."/>
            <person name="Castelle C.J."/>
            <person name="Probst A.J."/>
            <person name="Thomas B.C."/>
            <person name="Singh A."/>
            <person name="Wilkins M.J."/>
            <person name="Karaoz U."/>
            <person name="Brodie E.L."/>
            <person name="Williams K.H."/>
            <person name="Hubbard S.S."/>
            <person name="Banfield J.F."/>
        </authorList>
    </citation>
    <scope>NUCLEOTIDE SEQUENCE [LARGE SCALE GENOMIC DNA]</scope>
</reference>
<evidence type="ECO:0000256" key="10">
    <source>
        <dbReference type="RuleBase" id="RU004504"/>
    </source>
</evidence>
<evidence type="ECO:0000256" key="6">
    <source>
        <dbReference type="ARBA" id="ARBA00022898"/>
    </source>
</evidence>
<comment type="similarity">
    <text evidence="2">Belongs to the class-V pyridoxal-phosphate-dependent aminotransferase family. NifS/IscS subfamily.</text>
</comment>
<protein>
    <recommendedName>
        <fullName evidence="3">cysteine desulfurase</fullName>
        <ecNumber evidence="3">2.8.1.7</ecNumber>
    </recommendedName>
</protein>
<keyword evidence="7" id="KW-0408">Iron</keyword>
<dbReference type="InterPro" id="IPR015422">
    <property type="entry name" value="PyrdxlP-dep_Trfase_small"/>
</dbReference>
<evidence type="ECO:0000256" key="9">
    <source>
        <dbReference type="ARBA" id="ARBA00050776"/>
    </source>
</evidence>
<name>A0A1G1XZK4_9BACT</name>
<dbReference type="InterPro" id="IPR015424">
    <property type="entry name" value="PyrdxlP-dep_Trfase"/>
</dbReference>
<dbReference type="Gene3D" id="1.10.260.50">
    <property type="match status" value="1"/>
</dbReference>
<evidence type="ECO:0000256" key="4">
    <source>
        <dbReference type="ARBA" id="ARBA00022679"/>
    </source>
</evidence>